<dbReference type="Proteomes" id="UP000288805">
    <property type="component" value="Unassembled WGS sequence"/>
</dbReference>
<protein>
    <submittedName>
        <fullName evidence="1">DEAD-box ATP-dependent RNA helicase 5</fullName>
    </submittedName>
</protein>
<keyword evidence="1" id="KW-0347">Helicase</keyword>
<dbReference type="AlphaFoldDB" id="A0A438HYN4"/>
<evidence type="ECO:0000313" key="1">
    <source>
        <dbReference type="EMBL" id="RVW89567.1"/>
    </source>
</evidence>
<keyword evidence="1" id="KW-0067">ATP-binding</keyword>
<dbReference type="GO" id="GO:0004386">
    <property type="term" value="F:helicase activity"/>
    <property type="evidence" value="ECO:0007669"/>
    <property type="project" value="UniProtKB-KW"/>
</dbReference>
<keyword evidence="1" id="KW-0547">Nucleotide-binding</keyword>
<proteinExistence type="predicted"/>
<keyword evidence="1" id="KW-0378">Hydrolase</keyword>
<dbReference type="EMBL" id="QGNW01000163">
    <property type="protein sequence ID" value="RVW89567.1"/>
    <property type="molecule type" value="Genomic_DNA"/>
</dbReference>
<organism evidence="1 2">
    <name type="scientific">Vitis vinifera</name>
    <name type="common">Grape</name>
    <dbReference type="NCBI Taxonomy" id="29760"/>
    <lineage>
        <taxon>Eukaryota</taxon>
        <taxon>Viridiplantae</taxon>
        <taxon>Streptophyta</taxon>
        <taxon>Embryophyta</taxon>
        <taxon>Tracheophyta</taxon>
        <taxon>Spermatophyta</taxon>
        <taxon>Magnoliopsida</taxon>
        <taxon>eudicotyledons</taxon>
        <taxon>Gunneridae</taxon>
        <taxon>Pentapetalae</taxon>
        <taxon>rosids</taxon>
        <taxon>Vitales</taxon>
        <taxon>Vitaceae</taxon>
        <taxon>Viteae</taxon>
        <taxon>Vitis</taxon>
    </lineage>
</organism>
<comment type="caution">
    <text evidence="1">The sequence shown here is derived from an EMBL/GenBank/DDBJ whole genome shotgun (WGS) entry which is preliminary data.</text>
</comment>
<evidence type="ECO:0000313" key="2">
    <source>
        <dbReference type="Proteomes" id="UP000288805"/>
    </source>
</evidence>
<sequence length="92" mass="10715">MVMFSATWPLPVHQLAQEFMDPNPVKVVIGSEDLAANHDVMQIVEVLDDRSRDERLLTLLGKYHKSQRYLSHHLQKFVFPISFPGKFYDFVV</sequence>
<name>A0A438HYN4_VITVI</name>
<accession>A0A438HYN4</accession>
<reference evidence="1 2" key="1">
    <citation type="journal article" date="2018" name="PLoS Genet.">
        <title>Population sequencing reveals clonal diversity and ancestral inbreeding in the grapevine cultivar Chardonnay.</title>
        <authorList>
            <person name="Roach M.J."/>
            <person name="Johnson D.L."/>
            <person name="Bohlmann J."/>
            <person name="van Vuuren H.J."/>
            <person name="Jones S.J."/>
            <person name="Pretorius I.S."/>
            <person name="Schmidt S.A."/>
            <person name="Borneman A.R."/>
        </authorList>
    </citation>
    <scope>NUCLEOTIDE SEQUENCE [LARGE SCALE GENOMIC DNA]</scope>
    <source>
        <strain evidence="2">cv. Chardonnay</strain>
        <tissue evidence="1">Leaf</tissue>
    </source>
</reference>
<gene>
    <name evidence="1" type="primary">Os07g0301200_4</name>
    <name evidence="1" type="ORF">CK203_043614</name>
</gene>